<keyword evidence="3" id="KW-1185">Reference proteome</keyword>
<name>A0ABV0V9K3_9TELE</name>
<dbReference type="PANTHER" id="PTHR45080">
    <property type="entry name" value="CONTACTIN 5"/>
    <property type="match status" value="1"/>
</dbReference>
<dbReference type="InterPro" id="IPR013783">
    <property type="entry name" value="Ig-like_fold"/>
</dbReference>
<dbReference type="PROSITE" id="PS50835">
    <property type="entry name" value="IG_LIKE"/>
    <property type="match status" value="4"/>
</dbReference>
<organism evidence="2 3">
    <name type="scientific">Ilyodon furcidens</name>
    <name type="common">goldbreast splitfin</name>
    <dbReference type="NCBI Taxonomy" id="33524"/>
    <lineage>
        <taxon>Eukaryota</taxon>
        <taxon>Metazoa</taxon>
        <taxon>Chordata</taxon>
        <taxon>Craniata</taxon>
        <taxon>Vertebrata</taxon>
        <taxon>Euteleostomi</taxon>
        <taxon>Actinopterygii</taxon>
        <taxon>Neopterygii</taxon>
        <taxon>Teleostei</taxon>
        <taxon>Neoteleostei</taxon>
        <taxon>Acanthomorphata</taxon>
        <taxon>Ovalentaria</taxon>
        <taxon>Atherinomorphae</taxon>
        <taxon>Cyprinodontiformes</taxon>
        <taxon>Goodeidae</taxon>
        <taxon>Ilyodon</taxon>
    </lineage>
</organism>
<dbReference type="InterPro" id="IPR036179">
    <property type="entry name" value="Ig-like_dom_sf"/>
</dbReference>
<feature type="domain" description="Ig-like" evidence="1">
    <location>
        <begin position="2"/>
        <end position="87"/>
    </location>
</feature>
<dbReference type="SMART" id="SM00408">
    <property type="entry name" value="IGc2"/>
    <property type="match status" value="4"/>
</dbReference>
<dbReference type="Proteomes" id="UP001482620">
    <property type="component" value="Unassembled WGS sequence"/>
</dbReference>
<evidence type="ECO:0000313" key="3">
    <source>
        <dbReference type="Proteomes" id="UP001482620"/>
    </source>
</evidence>
<gene>
    <name evidence="2" type="ORF">ILYODFUR_031234</name>
</gene>
<dbReference type="InterPro" id="IPR003599">
    <property type="entry name" value="Ig_sub"/>
</dbReference>
<reference evidence="2 3" key="1">
    <citation type="submission" date="2021-06" db="EMBL/GenBank/DDBJ databases">
        <authorList>
            <person name="Palmer J.M."/>
        </authorList>
    </citation>
    <scope>NUCLEOTIDE SEQUENCE [LARGE SCALE GENOMIC DNA]</scope>
    <source>
        <strain evidence="3">if_2019</strain>
        <tissue evidence="2">Muscle</tissue>
    </source>
</reference>
<dbReference type="SMART" id="SM00409">
    <property type="entry name" value="IG"/>
    <property type="match status" value="4"/>
</dbReference>
<comment type="caution">
    <text evidence="2">The sequence shown here is derived from an EMBL/GenBank/DDBJ whole genome shotgun (WGS) entry which is preliminary data.</text>
</comment>
<dbReference type="Pfam" id="PF07679">
    <property type="entry name" value="I-set"/>
    <property type="match status" value="4"/>
</dbReference>
<evidence type="ECO:0000259" key="1">
    <source>
        <dbReference type="PROSITE" id="PS50835"/>
    </source>
</evidence>
<dbReference type="InterPro" id="IPR050958">
    <property type="entry name" value="Cell_Adh-Cytoskel_Orgn"/>
</dbReference>
<feature type="domain" description="Ig-like" evidence="1">
    <location>
        <begin position="282"/>
        <end position="370"/>
    </location>
</feature>
<dbReference type="PANTHER" id="PTHR45080:SF28">
    <property type="entry name" value="HEMICENTIN-2"/>
    <property type="match status" value="1"/>
</dbReference>
<feature type="domain" description="Ig-like" evidence="1">
    <location>
        <begin position="95"/>
        <end position="184"/>
    </location>
</feature>
<protein>
    <recommendedName>
        <fullName evidence="1">Ig-like domain-containing protein</fullName>
    </recommendedName>
</protein>
<proteinExistence type="predicted"/>
<dbReference type="Gene3D" id="2.60.40.10">
    <property type="entry name" value="Immunoglobulins"/>
    <property type="match status" value="4"/>
</dbReference>
<feature type="non-terminal residue" evidence="2">
    <location>
        <position position="1"/>
    </location>
</feature>
<dbReference type="SUPFAM" id="SSF48726">
    <property type="entry name" value="Immunoglobulin"/>
    <property type="match status" value="4"/>
</dbReference>
<dbReference type="EMBL" id="JAHRIQ010097482">
    <property type="protein sequence ID" value="MEQ2253358.1"/>
    <property type="molecule type" value="Genomic_DNA"/>
</dbReference>
<evidence type="ECO:0000313" key="2">
    <source>
        <dbReference type="EMBL" id="MEQ2253358.1"/>
    </source>
</evidence>
<dbReference type="InterPro" id="IPR003598">
    <property type="entry name" value="Ig_sub2"/>
</dbReference>
<sequence length="386" mass="41793">PPTITGEEDGATERKVVLSKHLILECKATGHPLPSLTWLKDGIPVRHGESVHLLEQGRKLEIFSATISDSGRYICVATSIAGEKEVKYDVKVLVPPFIDGADAVTDSTVLINTPLEMECHATGTPAPVITWYKDGKRISSGEGLRISASGRRLIVSRAQISDTARFQCLATNEAGDHERNFNVTVQVPPSIHITGPADRSVTLHKPISLECTSNGIPPPSITWLKDGRPVVTTKEHLKLHSAGRTLTITEARLEDSGRYTCLATNAAGEAQQHIRLSVHEPPSIPLSGDIINQTVLSGFSTELECKASGSPLPAVSWYKDGRPLTGVAGVLIRKRGQVLEIEQAQLSDAGMYRCVAVNLAGTAEKVYSLQVFGWCFFGIKTRSFYP</sequence>
<dbReference type="InterPro" id="IPR013098">
    <property type="entry name" value="Ig_I-set"/>
</dbReference>
<accession>A0ABV0V9K3</accession>
<dbReference type="InterPro" id="IPR007110">
    <property type="entry name" value="Ig-like_dom"/>
</dbReference>
<feature type="domain" description="Ig-like" evidence="1">
    <location>
        <begin position="189"/>
        <end position="277"/>
    </location>
</feature>